<organism evidence="2 3">
    <name type="scientific">Chara braunii</name>
    <name type="common">Braun's stonewort</name>
    <dbReference type="NCBI Taxonomy" id="69332"/>
    <lineage>
        <taxon>Eukaryota</taxon>
        <taxon>Viridiplantae</taxon>
        <taxon>Streptophyta</taxon>
        <taxon>Charophyceae</taxon>
        <taxon>Charales</taxon>
        <taxon>Characeae</taxon>
        <taxon>Chara</taxon>
    </lineage>
</organism>
<evidence type="ECO:0000313" key="3">
    <source>
        <dbReference type="Proteomes" id="UP000265515"/>
    </source>
</evidence>
<evidence type="ECO:0000313" key="2">
    <source>
        <dbReference type="EMBL" id="GBG69247.1"/>
    </source>
</evidence>
<reference evidence="2 3" key="1">
    <citation type="journal article" date="2018" name="Cell">
        <title>The Chara Genome: Secondary Complexity and Implications for Plant Terrestrialization.</title>
        <authorList>
            <person name="Nishiyama T."/>
            <person name="Sakayama H."/>
            <person name="Vries J.D."/>
            <person name="Buschmann H."/>
            <person name="Saint-Marcoux D."/>
            <person name="Ullrich K.K."/>
            <person name="Haas F.B."/>
            <person name="Vanderstraeten L."/>
            <person name="Becker D."/>
            <person name="Lang D."/>
            <person name="Vosolsobe S."/>
            <person name="Rombauts S."/>
            <person name="Wilhelmsson P.K.I."/>
            <person name="Janitza P."/>
            <person name="Kern R."/>
            <person name="Heyl A."/>
            <person name="Rumpler F."/>
            <person name="Villalobos L.I.A.C."/>
            <person name="Clay J.M."/>
            <person name="Skokan R."/>
            <person name="Toyoda A."/>
            <person name="Suzuki Y."/>
            <person name="Kagoshima H."/>
            <person name="Schijlen E."/>
            <person name="Tajeshwar N."/>
            <person name="Catarino B."/>
            <person name="Hetherington A.J."/>
            <person name="Saltykova A."/>
            <person name="Bonnot C."/>
            <person name="Breuninger H."/>
            <person name="Symeonidi A."/>
            <person name="Radhakrishnan G.V."/>
            <person name="Van Nieuwerburgh F."/>
            <person name="Deforce D."/>
            <person name="Chang C."/>
            <person name="Karol K.G."/>
            <person name="Hedrich R."/>
            <person name="Ulvskov P."/>
            <person name="Glockner G."/>
            <person name="Delwiche C.F."/>
            <person name="Petrasek J."/>
            <person name="Van de Peer Y."/>
            <person name="Friml J."/>
            <person name="Beilby M."/>
            <person name="Dolan L."/>
            <person name="Kohara Y."/>
            <person name="Sugano S."/>
            <person name="Fujiyama A."/>
            <person name="Delaux P.-M."/>
            <person name="Quint M."/>
            <person name="TheiBen G."/>
            <person name="Hagemann M."/>
            <person name="Harholt J."/>
            <person name="Dunand C."/>
            <person name="Zachgo S."/>
            <person name="Langdale J."/>
            <person name="Maumus F."/>
            <person name="Straeten D.V.D."/>
            <person name="Gould S.B."/>
            <person name="Rensing S.A."/>
        </authorList>
    </citation>
    <scope>NUCLEOTIDE SEQUENCE [LARGE SCALE GENOMIC DNA]</scope>
    <source>
        <strain evidence="2 3">S276</strain>
    </source>
</reference>
<dbReference type="Proteomes" id="UP000265515">
    <property type="component" value="Unassembled WGS sequence"/>
</dbReference>
<gene>
    <name evidence="2" type="ORF">CBR_g3946</name>
</gene>
<dbReference type="OrthoDB" id="9970474at2759"/>
<feature type="region of interest" description="Disordered" evidence="1">
    <location>
        <begin position="286"/>
        <end position="318"/>
    </location>
</feature>
<name>A0A388KGX4_CHABU</name>
<keyword evidence="3" id="KW-1185">Reference proteome</keyword>
<feature type="region of interest" description="Disordered" evidence="1">
    <location>
        <begin position="349"/>
        <end position="382"/>
    </location>
</feature>
<dbReference type="PANTHER" id="PTHR35467">
    <property type="match status" value="1"/>
</dbReference>
<dbReference type="OMA" id="LSHPEDM"/>
<dbReference type="AlphaFoldDB" id="A0A388KGX4"/>
<dbReference type="InterPro" id="IPR039343">
    <property type="entry name" value="NDX1-like"/>
</dbReference>
<dbReference type="PANTHER" id="PTHR35467:SF2">
    <property type="entry name" value="PROTEIN NEOXANTHIN-DEFICIENT 1"/>
    <property type="match status" value="1"/>
</dbReference>
<proteinExistence type="predicted"/>
<dbReference type="Gramene" id="GBG69247">
    <property type="protein sequence ID" value="GBG69247"/>
    <property type="gene ID" value="CBR_g3946"/>
</dbReference>
<comment type="caution">
    <text evidence="2">The sequence shown here is derived from an EMBL/GenBank/DDBJ whole genome shotgun (WGS) entry which is preliminary data.</text>
</comment>
<evidence type="ECO:0000256" key="1">
    <source>
        <dbReference type="SAM" id="MobiDB-lite"/>
    </source>
</evidence>
<protein>
    <submittedName>
        <fullName evidence="2">Uncharacterized protein</fullName>
    </submittedName>
</protein>
<sequence length="382" mass="42393">MANRAGAENGYKAPPWIFTGRAFYQMHLVKSDVARKYIPKELKLVEAFGKPKGYGGGSWAEEEGLWDKPRMRLVVFPGLVWNPPTSCAWASRVLVTSHTAKDHGLKEVGLPSRLAEITKKSILRNEPVEEGLRPWWRPKKSQTPAKLKKMPAAEDGTLVNVNEAESGQRKPLLRFLLPPKLLMLSEKGVKAKRTTLSLPSFSGRTEMQPDLLKYSCKMDCRLMSMFPSPVKLLSHAANKADRGGEGTSNQMPDDMQDLVAIVGGKRLLSISFHEMTMTVQAPKRVTKPLRQGEKWRAPNFASANKADRGGEGTSNQMPDDMQDLVAIVGGKRLLSISFHEMTMTVQAPKRVTKPLRQGEKWRAPNFASGKKWGGQSQVPAPA</sequence>
<dbReference type="EMBL" id="BFEA01000112">
    <property type="protein sequence ID" value="GBG69247.1"/>
    <property type="molecule type" value="Genomic_DNA"/>
</dbReference>
<accession>A0A388KGX4</accession>